<evidence type="ECO:0000256" key="2">
    <source>
        <dbReference type="ARBA" id="ARBA00008711"/>
    </source>
</evidence>
<evidence type="ECO:0000256" key="9">
    <source>
        <dbReference type="HAMAP-Rule" id="MF_00772"/>
    </source>
</evidence>
<dbReference type="PROSITE" id="PS00374">
    <property type="entry name" value="MGMT"/>
    <property type="match status" value="1"/>
</dbReference>
<dbReference type="Pfam" id="PF01035">
    <property type="entry name" value="DNA_binding_1"/>
    <property type="match status" value="1"/>
</dbReference>
<keyword evidence="13" id="KW-1185">Reference proteome</keyword>
<evidence type="ECO:0000256" key="7">
    <source>
        <dbReference type="ARBA" id="ARBA00023204"/>
    </source>
</evidence>
<dbReference type="InterPro" id="IPR036388">
    <property type="entry name" value="WH-like_DNA-bd_sf"/>
</dbReference>
<sequence length="163" mass="18271">MVAEYFKTFLKTAEHLLKIESDEHAIKAISFVKHTEDSSEFQPEILENAKQQLQNYFEGNLQSFNLKLDPEGTDFQKRVWDLLYKIPYGKTCTYADMANKLGDPKVIRAAASANGKNPVAIVIPCHRVIGTNGSLTGYAGGLENKRFLLDLENRVANGVMSLF</sequence>
<dbReference type="PANTHER" id="PTHR10815:SF13">
    <property type="entry name" value="METHYLATED-DNA--PROTEIN-CYSTEINE METHYLTRANSFERASE"/>
    <property type="match status" value="1"/>
</dbReference>
<dbReference type="AlphaFoldDB" id="A0AAE3H1V9"/>
<dbReference type="HAMAP" id="MF_00772">
    <property type="entry name" value="OGT"/>
    <property type="match status" value="1"/>
</dbReference>
<feature type="active site" description="Nucleophile; methyl group acceptor" evidence="9">
    <location>
        <position position="125"/>
    </location>
</feature>
<name>A0AAE3H1V9_9BACT</name>
<evidence type="ECO:0000313" key="13">
    <source>
        <dbReference type="Proteomes" id="UP001204144"/>
    </source>
</evidence>
<accession>A0AAE3H1V9</accession>
<dbReference type="CDD" id="cd06445">
    <property type="entry name" value="ATase"/>
    <property type="match status" value="1"/>
</dbReference>
<comment type="caution">
    <text evidence="12">The sequence shown here is derived from an EMBL/GenBank/DDBJ whole genome shotgun (WGS) entry which is preliminary data.</text>
</comment>
<evidence type="ECO:0000256" key="8">
    <source>
        <dbReference type="ARBA" id="ARBA00049348"/>
    </source>
</evidence>
<dbReference type="InterPro" id="IPR008332">
    <property type="entry name" value="MethylG_MeTrfase_N"/>
</dbReference>
<dbReference type="Pfam" id="PF02870">
    <property type="entry name" value="Methyltransf_1N"/>
    <property type="match status" value="1"/>
</dbReference>
<dbReference type="PANTHER" id="PTHR10815">
    <property type="entry name" value="METHYLATED-DNA--PROTEIN-CYSTEINE METHYLTRANSFERASE"/>
    <property type="match status" value="1"/>
</dbReference>
<evidence type="ECO:0000259" key="10">
    <source>
        <dbReference type="Pfam" id="PF01035"/>
    </source>
</evidence>
<evidence type="ECO:0000256" key="1">
    <source>
        <dbReference type="ARBA" id="ARBA00001286"/>
    </source>
</evidence>
<comment type="subcellular location">
    <subcellularLocation>
        <location evidence="9">Cytoplasm</location>
    </subcellularLocation>
</comment>
<comment type="similarity">
    <text evidence="2 9">Belongs to the MGMT family.</text>
</comment>
<comment type="miscellaneous">
    <text evidence="9">This enzyme catalyzes only one turnover and therefore is not strictly catalytic. According to one definition, an enzyme is a biocatalyst that acts repeatedly and over many reaction cycles.</text>
</comment>
<dbReference type="SUPFAM" id="SSF46767">
    <property type="entry name" value="Methylated DNA-protein cysteine methyltransferase, C-terminal domain"/>
    <property type="match status" value="1"/>
</dbReference>
<dbReference type="SUPFAM" id="SSF53155">
    <property type="entry name" value="Methylated DNA-protein cysteine methyltransferase domain"/>
    <property type="match status" value="1"/>
</dbReference>
<dbReference type="InterPro" id="IPR001497">
    <property type="entry name" value="MethylDNA_cys_MeTrfase_AS"/>
</dbReference>
<comment type="catalytic activity">
    <reaction evidence="8 9">
        <text>a 6-O-methyl-2'-deoxyguanosine in DNA + L-cysteinyl-[protein] = S-methyl-L-cysteinyl-[protein] + a 2'-deoxyguanosine in DNA</text>
        <dbReference type="Rhea" id="RHEA:24000"/>
        <dbReference type="Rhea" id="RHEA-COMP:10131"/>
        <dbReference type="Rhea" id="RHEA-COMP:10132"/>
        <dbReference type="Rhea" id="RHEA-COMP:11367"/>
        <dbReference type="Rhea" id="RHEA-COMP:11368"/>
        <dbReference type="ChEBI" id="CHEBI:29950"/>
        <dbReference type="ChEBI" id="CHEBI:82612"/>
        <dbReference type="ChEBI" id="CHEBI:85445"/>
        <dbReference type="ChEBI" id="CHEBI:85448"/>
        <dbReference type="EC" id="2.1.1.63"/>
    </reaction>
</comment>
<dbReference type="InterPro" id="IPR036631">
    <property type="entry name" value="MGMT_N_sf"/>
</dbReference>
<dbReference type="GO" id="GO:0003908">
    <property type="term" value="F:methylated-DNA-[protein]-cysteine S-methyltransferase activity"/>
    <property type="evidence" value="ECO:0007669"/>
    <property type="project" value="UniProtKB-UniRule"/>
</dbReference>
<feature type="domain" description="Methylguanine DNA methyltransferase ribonuclease-like" evidence="11">
    <location>
        <begin position="19"/>
        <end position="70"/>
    </location>
</feature>
<feature type="domain" description="Methylated-DNA-[protein]-cysteine S-methyltransferase DNA binding" evidence="10">
    <location>
        <begin position="74"/>
        <end position="153"/>
    </location>
</feature>
<evidence type="ECO:0000259" key="11">
    <source>
        <dbReference type="Pfam" id="PF02870"/>
    </source>
</evidence>
<keyword evidence="3 9" id="KW-0963">Cytoplasm</keyword>
<dbReference type="FunFam" id="1.10.10.10:FF:000214">
    <property type="entry name" value="Methylated-DNA--protein-cysteine methyltransferase"/>
    <property type="match status" value="1"/>
</dbReference>
<dbReference type="Proteomes" id="UP001204144">
    <property type="component" value="Unassembled WGS sequence"/>
</dbReference>
<keyword evidence="7 9" id="KW-0234">DNA repair</keyword>
<gene>
    <name evidence="12" type="ORF">EGI31_11180</name>
</gene>
<protein>
    <recommendedName>
        <fullName evidence="9">Methylated-DNA--protein-cysteine methyltransferase</fullName>
        <ecNumber evidence="9">2.1.1.63</ecNumber>
    </recommendedName>
    <alternativeName>
        <fullName evidence="9">6-O-methylguanine-DNA methyltransferase</fullName>
        <shortName evidence="9">MGMT</shortName>
    </alternativeName>
    <alternativeName>
        <fullName evidence="9">O-6-methylguanine-DNA-alkyltransferase</fullName>
    </alternativeName>
</protein>
<comment type="catalytic activity">
    <reaction evidence="1 9">
        <text>a 4-O-methyl-thymidine in DNA + L-cysteinyl-[protein] = a thymidine in DNA + S-methyl-L-cysteinyl-[protein]</text>
        <dbReference type="Rhea" id="RHEA:53428"/>
        <dbReference type="Rhea" id="RHEA-COMP:10131"/>
        <dbReference type="Rhea" id="RHEA-COMP:10132"/>
        <dbReference type="Rhea" id="RHEA-COMP:13555"/>
        <dbReference type="Rhea" id="RHEA-COMP:13556"/>
        <dbReference type="ChEBI" id="CHEBI:29950"/>
        <dbReference type="ChEBI" id="CHEBI:82612"/>
        <dbReference type="ChEBI" id="CHEBI:137386"/>
        <dbReference type="ChEBI" id="CHEBI:137387"/>
        <dbReference type="EC" id="2.1.1.63"/>
    </reaction>
</comment>
<dbReference type="EMBL" id="RJUF01000030">
    <property type="protein sequence ID" value="MCP9763519.1"/>
    <property type="molecule type" value="Genomic_DNA"/>
</dbReference>
<dbReference type="InterPro" id="IPR023546">
    <property type="entry name" value="MGMT"/>
</dbReference>
<keyword evidence="5 9" id="KW-0808">Transferase</keyword>
<evidence type="ECO:0000256" key="5">
    <source>
        <dbReference type="ARBA" id="ARBA00022679"/>
    </source>
</evidence>
<evidence type="ECO:0000256" key="4">
    <source>
        <dbReference type="ARBA" id="ARBA00022603"/>
    </source>
</evidence>
<dbReference type="GO" id="GO:0006307">
    <property type="term" value="P:DNA alkylation repair"/>
    <property type="evidence" value="ECO:0007669"/>
    <property type="project" value="UniProtKB-UniRule"/>
</dbReference>
<proteinExistence type="inferred from homology"/>
<comment type="function">
    <text evidence="9">Involved in the cellular defense against the biological effects of O6-methylguanine (O6-MeG) and O4-methylthymine (O4-MeT) in DNA. Repairs the methylated nucleobase in DNA by stoichiometrically transferring the methyl group to a cysteine residue in the enzyme. This is a suicide reaction: the enzyme is irreversibly inactivated.</text>
</comment>
<dbReference type="Gene3D" id="3.30.160.70">
    <property type="entry name" value="Methylated DNA-protein cysteine methyltransferase domain"/>
    <property type="match status" value="1"/>
</dbReference>
<dbReference type="NCBIfam" id="TIGR00589">
    <property type="entry name" value="ogt"/>
    <property type="match status" value="1"/>
</dbReference>
<keyword evidence="6 9" id="KW-0227">DNA damage</keyword>
<dbReference type="Gene3D" id="1.10.10.10">
    <property type="entry name" value="Winged helix-like DNA-binding domain superfamily/Winged helix DNA-binding domain"/>
    <property type="match status" value="1"/>
</dbReference>
<dbReference type="GO" id="GO:0032259">
    <property type="term" value="P:methylation"/>
    <property type="evidence" value="ECO:0007669"/>
    <property type="project" value="UniProtKB-KW"/>
</dbReference>
<dbReference type="GO" id="GO:0005737">
    <property type="term" value="C:cytoplasm"/>
    <property type="evidence" value="ECO:0007669"/>
    <property type="project" value="UniProtKB-SubCell"/>
</dbReference>
<organism evidence="12 13">
    <name type="scientific">Lacihabitans soyangensis</name>
    <dbReference type="NCBI Taxonomy" id="869394"/>
    <lineage>
        <taxon>Bacteria</taxon>
        <taxon>Pseudomonadati</taxon>
        <taxon>Bacteroidota</taxon>
        <taxon>Cytophagia</taxon>
        <taxon>Cytophagales</taxon>
        <taxon>Leadbetterellaceae</taxon>
        <taxon>Lacihabitans</taxon>
    </lineage>
</organism>
<dbReference type="EC" id="2.1.1.63" evidence="9"/>
<dbReference type="InterPro" id="IPR036217">
    <property type="entry name" value="MethylDNA_cys_MeTrfase_DNAb"/>
</dbReference>
<keyword evidence="4 9" id="KW-0489">Methyltransferase</keyword>
<dbReference type="InterPro" id="IPR014048">
    <property type="entry name" value="MethylDNA_cys_MeTrfase_DNA-bd"/>
</dbReference>
<reference evidence="12 13" key="1">
    <citation type="submission" date="2018-11" db="EMBL/GenBank/DDBJ databases">
        <title>Novel bacteria species description.</title>
        <authorList>
            <person name="Han J.-H."/>
        </authorList>
    </citation>
    <scope>NUCLEOTIDE SEQUENCE [LARGE SCALE GENOMIC DNA]</scope>
    <source>
        <strain evidence="12 13">KCTC23259</strain>
    </source>
</reference>
<evidence type="ECO:0000256" key="3">
    <source>
        <dbReference type="ARBA" id="ARBA00022490"/>
    </source>
</evidence>
<evidence type="ECO:0000256" key="6">
    <source>
        <dbReference type="ARBA" id="ARBA00022763"/>
    </source>
</evidence>
<evidence type="ECO:0000313" key="12">
    <source>
        <dbReference type="EMBL" id="MCP9763519.1"/>
    </source>
</evidence>